<dbReference type="RefSeq" id="WP_153115514.1">
    <property type="nucleotide sequence ID" value="NZ_JACIGE010000004.1"/>
</dbReference>
<comment type="caution">
    <text evidence="3">The sequence shown here is derived from an EMBL/GenBank/DDBJ whole genome shotgun (WGS) entry which is preliminary data.</text>
</comment>
<sequence>MTIRLLRQLAKQLGWRSADELSGFFACGISVLPITLIVVGQPAAAGVSLIVLICALLCCSMLSGDGPQESESEVHCEENKRSPGRRH</sequence>
<keyword evidence="2" id="KW-0472">Membrane</keyword>
<gene>
    <name evidence="3" type="ORF">GGD90_001365</name>
</gene>
<reference evidence="3 4" key="1">
    <citation type="submission" date="2020-08" db="EMBL/GenBank/DDBJ databases">
        <title>Genome sequencing of Purple Non-Sulfur Bacteria from various extreme environments.</title>
        <authorList>
            <person name="Mayer M."/>
        </authorList>
    </citation>
    <scope>NUCLEOTIDE SEQUENCE [LARGE SCALE GENOMIC DNA]</scope>
    <source>
        <strain evidence="3 4">2761</strain>
    </source>
</reference>
<feature type="compositionally biased region" description="Basic and acidic residues" evidence="1">
    <location>
        <begin position="72"/>
        <end position="81"/>
    </location>
</feature>
<name>A0A840GFJ3_RHOTE</name>
<keyword evidence="4" id="KW-1185">Reference proteome</keyword>
<evidence type="ECO:0000256" key="1">
    <source>
        <dbReference type="SAM" id="MobiDB-lite"/>
    </source>
</evidence>
<organism evidence="3 4">
    <name type="scientific">Rhodocyclus tenuis</name>
    <name type="common">Rhodospirillum tenue</name>
    <dbReference type="NCBI Taxonomy" id="1066"/>
    <lineage>
        <taxon>Bacteria</taxon>
        <taxon>Pseudomonadati</taxon>
        <taxon>Pseudomonadota</taxon>
        <taxon>Betaproteobacteria</taxon>
        <taxon>Rhodocyclales</taxon>
        <taxon>Rhodocyclaceae</taxon>
        <taxon>Rhodocyclus</taxon>
    </lineage>
</organism>
<dbReference type="EMBL" id="JACIGE010000004">
    <property type="protein sequence ID" value="MBB4246999.1"/>
    <property type="molecule type" value="Genomic_DNA"/>
</dbReference>
<evidence type="ECO:0000256" key="2">
    <source>
        <dbReference type="SAM" id="Phobius"/>
    </source>
</evidence>
<feature type="region of interest" description="Disordered" evidence="1">
    <location>
        <begin position="64"/>
        <end position="87"/>
    </location>
</feature>
<feature type="transmembrane region" description="Helical" evidence="2">
    <location>
        <begin position="21"/>
        <end position="39"/>
    </location>
</feature>
<dbReference type="Proteomes" id="UP000587070">
    <property type="component" value="Unassembled WGS sequence"/>
</dbReference>
<feature type="transmembrane region" description="Helical" evidence="2">
    <location>
        <begin position="45"/>
        <end position="63"/>
    </location>
</feature>
<evidence type="ECO:0000313" key="3">
    <source>
        <dbReference type="EMBL" id="MBB4246999.1"/>
    </source>
</evidence>
<proteinExistence type="predicted"/>
<accession>A0A840GFJ3</accession>
<dbReference type="AlphaFoldDB" id="A0A840GFJ3"/>
<keyword evidence="2" id="KW-0812">Transmembrane</keyword>
<keyword evidence="2" id="KW-1133">Transmembrane helix</keyword>
<protein>
    <submittedName>
        <fullName evidence="3">Uncharacterized protein</fullName>
    </submittedName>
</protein>
<evidence type="ECO:0000313" key="4">
    <source>
        <dbReference type="Proteomes" id="UP000587070"/>
    </source>
</evidence>